<keyword evidence="2" id="KW-1185">Reference proteome</keyword>
<dbReference type="PROSITE" id="PS51318">
    <property type="entry name" value="TAT"/>
    <property type="match status" value="1"/>
</dbReference>
<name>A0ABW1G8B4_9ACTN</name>
<gene>
    <name evidence="1" type="ORF">ACFP3V_25650</name>
</gene>
<evidence type="ECO:0000313" key="2">
    <source>
        <dbReference type="Proteomes" id="UP001596174"/>
    </source>
</evidence>
<sequence>MPEIAPGQEASSPLTRRGLIKNAATAGAAVAAAGLLAGASTGQAHAASLAETAAERAADLTEPLMVRVADARTGALDIFHGDTHHTVHNRNLAQALINAAR</sequence>
<protein>
    <recommendedName>
        <fullName evidence="3">Twin-arginine translocation signal domain-containing protein</fullName>
    </recommendedName>
</protein>
<dbReference type="RefSeq" id="WP_380588016.1">
    <property type="nucleotide sequence ID" value="NZ_JBHSQJ010000122.1"/>
</dbReference>
<evidence type="ECO:0000313" key="1">
    <source>
        <dbReference type="EMBL" id="MFC5910588.1"/>
    </source>
</evidence>
<reference evidence="2" key="1">
    <citation type="journal article" date="2019" name="Int. J. Syst. Evol. Microbiol.">
        <title>The Global Catalogue of Microorganisms (GCM) 10K type strain sequencing project: providing services to taxonomists for standard genome sequencing and annotation.</title>
        <authorList>
            <consortium name="The Broad Institute Genomics Platform"/>
            <consortium name="The Broad Institute Genome Sequencing Center for Infectious Disease"/>
            <person name="Wu L."/>
            <person name="Ma J."/>
        </authorList>
    </citation>
    <scope>NUCLEOTIDE SEQUENCE [LARGE SCALE GENOMIC DNA]</scope>
    <source>
        <strain evidence="2">JCM 4816</strain>
    </source>
</reference>
<comment type="caution">
    <text evidence="1">The sequence shown here is derived from an EMBL/GenBank/DDBJ whole genome shotgun (WGS) entry which is preliminary data.</text>
</comment>
<evidence type="ECO:0008006" key="3">
    <source>
        <dbReference type="Google" id="ProtNLM"/>
    </source>
</evidence>
<proteinExistence type="predicted"/>
<dbReference type="Proteomes" id="UP001596174">
    <property type="component" value="Unassembled WGS sequence"/>
</dbReference>
<dbReference type="EMBL" id="JBHSQJ010000122">
    <property type="protein sequence ID" value="MFC5910588.1"/>
    <property type="molecule type" value="Genomic_DNA"/>
</dbReference>
<accession>A0ABW1G8B4</accession>
<dbReference type="InterPro" id="IPR006311">
    <property type="entry name" value="TAT_signal"/>
</dbReference>
<organism evidence="1 2">
    <name type="scientific">Streptacidiphilus monticola</name>
    <dbReference type="NCBI Taxonomy" id="2161674"/>
    <lineage>
        <taxon>Bacteria</taxon>
        <taxon>Bacillati</taxon>
        <taxon>Actinomycetota</taxon>
        <taxon>Actinomycetes</taxon>
        <taxon>Kitasatosporales</taxon>
        <taxon>Streptomycetaceae</taxon>
        <taxon>Streptacidiphilus</taxon>
    </lineage>
</organism>